<keyword evidence="2" id="KW-0663">Pyridoxal phosphate</keyword>
<reference evidence="4" key="1">
    <citation type="journal article" date="2020" name="mSystems">
        <title>Genome- and Community-Level Interaction Insights into Carbon Utilization and Element Cycling Functions of Hydrothermarchaeota in Hydrothermal Sediment.</title>
        <authorList>
            <person name="Zhou Z."/>
            <person name="Liu Y."/>
            <person name="Xu W."/>
            <person name="Pan J."/>
            <person name="Luo Z.H."/>
            <person name="Li M."/>
        </authorList>
    </citation>
    <scope>NUCLEOTIDE SEQUENCE [LARGE SCALE GENOMIC DNA]</scope>
    <source>
        <strain evidence="4">SpSt-906</strain>
    </source>
</reference>
<dbReference type="InterPro" id="IPR039429">
    <property type="entry name" value="SHMT-like_dom"/>
</dbReference>
<feature type="domain" description="Serine hydroxymethyltransferase-like" evidence="3">
    <location>
        <begin position="12"/>
        <end position="89"/>
    </location>
</feature>
<accession>A0A7C3UVA2</accession>
<proteinExistence type="predicted"/>
<dbReference type="InterPro" id="IPR015421">
    <property type="entry name" value="PyrdxlP-dep_Trfase_major"/>
</dbReference>
<dbReference type="GO" id="GO:0046653">
    <property type="term" value="P:tetrahydrofolate metabolic process"/>
    <property type="evidence" value="ECO:0007669"/>
    <property type="project" value="TreeGrafter"/>
</dbReference>
<protein>
    <recommendedName>
        <fullName evidence="3">Serine hydroxymethyltransferase-like domain-containing protein</fullName>
    </recommendedName>
</protein>
<dbReference type="PANTHER" id="PTHR11680">
    <property type="entry name" value="SERINE HYDROXYMETHYLTRANSFERASE"/>
    <property type="match status" value="1"/>
</dbReference>
<dbReference type="GO" id="GO:0004372">
    <property type="term" value="F:glycine hydroxymethyltransferase activity"/>
    <property type="evidence" value="ECO:0007669"/>
    <property type="project" value="TreeGrafter"/>
</dbReference>
<dbReference type="InterPro" id="IPR049943">
    <property type="entry name" value="Ser_HO-MeTrfase-like"/>
</dbReference>
<dbReference type="InterPro" id="IPR015424">
    <property type="entry name" value="PyrdxlP-dep_Trfase"/>
</dbReference>
<dbReference type="PANTHER" id="PTHR11680:SF35">
    <property type="entry name" value="SERINE HYDROXYMETHYLTRANSFERASE 1"/>
    <property type="match status" value="1"/>
</dbReference>
<feature type="domain" description="Serine hydroxymethyltransferase-like" evidence="3">
    <location>
        <begin position="92"/>
        <end position="200"/>
    </location>
</feature>
<evidence type="ECO:0000259" key="3">
    <source>
        <dbReference type="Pfam" id="PF00464"/>
    </source>
</evidence>
<evidence type="ECO:0000256" key="1">
    <source>
        <dbReference type="ARBA" id="ARBA00001933"/>
    </source>
</evidence>
<dbReference type="GO" id="GO:0030170">
    <property type="term" value="F:pyridoxal phosphate binding"/>
    <property type="evidence" value="ECO:0007669"/>
    <property type="project" value="TreeGrafter"/>
</dbReference>
<gene>
    <name evidence="4" type="ORF">ENX07_05295</name>
</gene>
<dbReference type="Pfam" id="PF00464">
    <property type="entry name" value="SHMT"/>
    <property type="match status" value="2"/>
</dbReference>
<dbReference type="GO" id="GO:0005829">
    <property type="term" value="C:cytosol"/>
    <property type="evidence" value="ECO:0007669"/>
    <property type="project" value="TreeGrafter"/>
</dbReference>
<dbReference type="EMBL" id="DTMQ01000036">
    <property type="protein sequence ID" value="HGE99469.1"/>
    <property type="molecule type" value="Genomic_DNA"/>
</dbReference>
<comment type="caution">
    <text evidence="4">The sequence shown here is derived from an EMBL/GenBank/DDBJ whole genome shotgun (WGS) entry which is preliminary data.</text>
</comment>
<comment type="cofactor">
    <cofactor evidence="1">
        <name>pyridoxal 5'-phosphate</name>
        <dbReference type="ChEBI" id="CHEBI:597326"/>
    </cofactor>
</comment>
<dbReference type="Gene3D" id="3.40.640.10">
    <property type="entry name" value="Type I PLP-dependent aspartate aminotransferase-like (Major domain)"/>
    <property type="match status" value="2"/>
</dbReference>
<dbReference type="GO" id="GO:0019264">
    <property type="term" value="P:glycine biosynthetic process from serine"/>
    <property type="evidence" value="ECO:0007669"/>
    <property type="project" value="TreeGrafter"/>
</dbReference>
<dbReference type="SUPFAM" id="SSF53383">
    <property type="entry name" value="PLP-dependent transferases"/>
    <property type="match status" value="1"/>
</dbReference>
<name>A0A7C3UVA2_UNCW3</name>
<evidence type="ECO:0000256" key="2">
    <source>
        <dbReference type="ARBA" id="ARBA00022898"/>
    </source>
</evidence>
<dbReference type="AlphaFoldDB" id="A0A7C3UVA2"/>
<organism evidence="4">
    <name type="scientific">candidate division WOR-3 bacterium</name>
    <dbReference type="NCBI Taxonomy" id="2052148"/>
    <lineage>
        <taxon>Bacteria</taxon>
        <taxon>Bacteria division WOR-3</taxon>
    </lineage>
</organism>
<evidence type="ECO:0000313" key="4">
    <source>
        <dbReference type="EMBL" id="HGE99469.1"/>
    </source>
</evidence>
<sequence length="214" mass="24505">MFSEELKGLTRRCFEAIRLETEMEQKTLELIASENFCFRFGLAQNKYAEVRPKKRYYGGCGFVDMREQLAIERLKQLFGCEHANLQPHSVNFPRKYFKVVNYALDSNTEVINYEELWKMAKEHKPKIIVSRASAYPRTLYFAKFQEICEDVGAYQVADIAGLVAAGLHPSPIPHSCVVPTTTHKTLRGPRGTAIMCKVKYAELIDKTTFPGIKK</sequence>